<dbReference type="EnsemblMetazoa" id="Aqu2.1.21778_001">
    <property type="protein sequence ID" value="Aqu2.1.21778_001"/>
    <property type="gene ID" value="Aqu2.1.21778"/>
</dbReference>
<evidence type="ECO:0000256" key="6">
    <source>
        <dbReference type="ARBA" id="ARBA00023136"/>
    </source>
</evidence>
<dbReference type="NCBIfam" id="TIGR01376">
    <property type="entry name" value="POMP_repeat"/>
    <property type="match status" value="1"/>
</dbReference>
<feature type="transmembrane region" description="Helical" evidence="8">
    <location>
        <begin position="1139"/>
        <end position="1156"/>
    </location>
</feature>
<feature type="transmembrane region" description="Helical" evidence="8">
    <location>
        <begin position="940"/>
        <end position="967"/>
    </location>
</feature>
<dbReference type="GO" id="GO:0005576">
    <property type="term" value="C:extracellular region"/>
    <property type="evidence" value="ECO:0007669"/>
    <property type="project" value="UniProtKB-SubCell"/>
</dbReference>
<evidence type="ECO:0000256" key="8">
    <source>
        <dbReference type="SAM" id="Phobius"/>
    </source>
</evidence>
<proteinExistence type="predicted"/>
<evidence type="ECO:0000256" key="2">
    <source>
        <dbReference type="ARBA" id="ARBA00004442"/>
    </source>
</evidence>
<organism evidence="10">
    <name type="scientific">Amphimedon queenslandica</name>
    <name type="common">Sponge</name>
    <dbReference type="NCBI Taxonomy" id="400682"/>
    <lineage>
        <taxon>Eukaryota</taxon>
        <taxon>Metazoa</taxon>
        <taxon>Porifera</taxon>
        <taxon>Demospongiae</taxon>
        <taxon>Heteroscleromorpha</taxon>
        <taxon>Haplosclerida</taxon>
        <taxon>Niphatidae</taxon>
        <taxon>Amphimedon</taxon>
    </lineage>
</organism>
<name>A0A1X7U294_AMPQE</name>
<feature type="signal peptide" evidence="9">
    <location>
        <begin position="1"/>
        <end position="26"/>
    </location>
</feature>
<keyword evidence="6 8" id="KW-0472">Membrane</keyword>
<sequence>MAVIRSISTVLFLSGLLLVYSETVLSDCICVGDEHSDDYSAPGPKPNCSRLVSNLVEATQEIAHHSTIMLLRGEEVISSSVIIIENLININVTSIKSTRIVCDQHSVGSGITLINVTNLTLSHITVESCGALHNVTDKGKLEYFFSSAIYLENCTNIDIGYIKVSDSYGTGLCVLNSNGFITIHHSMFINNTVINGSVDTSELLLGGGGIYFELSKCSPQWQDCDPYSNTYNINNTININNCIIANNSVLADPDSIQFTNFRGGGLIFWVRGTSKNNTAVIEDSVFEGNAGLYGGGLFVQFFGRPTYNNVTIKNITSKGNMARLGGGGIDLGYYSFRPHLNRHNNITVISSIIMSNRAYFGGGNAFFSTLVTNTDPNNRVHFYDTLWTLNRATYGSAVYLEPVINDVPANSFFPIPRFTNCNFTQNFIVVSVSGTSAGVSVSSVGAGAMNSKAISAQLEESILFEANNGTAVYFIDCIFLVEENASITFRNNSGTYGGAMSINGFASLYIKSNVSLNFTNNYATVKGGAIYFFSTDIKTSLLTGSSCFVERFRTKKRFETSFYFRNNTDSFNKTLFISSLLPCNKLCQSTNVYLTYIEPERLLTDECIGNFTFVDYNGSVSANIATETSEFVHDGTMRDIFLVVPGKDFILPFTTKDEFDHNSTEPLFAVLSSNNNDNGNIPKLQNIYTANNRFQIKGQSNDTGHLEIRTLDFRNLTVGLDIKLTECPPGFINRNDTCLCSADYIGEHYDGITRCDNQEFQASIVSGLWVGYKDDLVFENNLYTATCPPGYCNDSHTSSTKLPSEANATVLSTLICGDKNRMGVLCGECIKDHCVYFNSPTYKCGSNDDCSYGALYYILSSILPLSLLFTIVVLFGVNLSSGALNGFVFYAQIIGYFANGETYTTKFEQVLHLISVLLYGPFSLKFFNENTFSFCLFKESNFLTIMAMEALSLLFSLVLVIVLVFIMKSNYFYKLQFMCCKRPIFKPTTLTKALTTFLILCYSQTTQICFEVLHIGFLRGKGGGIDSARVFRMGNQVYFADWHILCAIIALIGILTVVTITPLCLILYPVFFKIIPPKLQEKKLISFFVAKVETLKPVFDAFQGCYKDQYRFFAGLYFLYRAIIVGVFALIGIHLASLSVAQVILMIILSLHLWIQPYQTPLHNRIDGALFLCLGIITTLSFTRHFETTSQSQQWVLTFTGLLQLFFVYIPGIVALIVVVVLAMRKCCKKVNEKEFIVKQKKQKDELTETLHYHDHRITTSYLNMEDIRSDDDLREEFEVLNIN</sequence>
<feature type="transmembrane region" description="Helical" evidence="8">
    <location>
        <begin position="1042"/>
        <end position="1072"/>
    </location>
</feature>
<comment type="subcellular location">
    <subcellularLocation>
        <location evidence="1">Cell envelope</location>
    </subcellularLocation>
    <subcellularLocation>
        <location evidence="2">Cell outer membrane</location>
    </subcellularLocation>
    <subcellularLocation>
        <location evidence="3">Secreted</location>
    </subcellularLocation>
</comment>
<accession>A0A1X7U294</accession>
<evidence type="ECO:0000256" key="7">
    <source>
        <dbReference type="ARBA" id="ARBA00023237"/>
    </source>
</evidence>
<evidence type="ECO:0000313" key="10">
    <source>
        <dbReference type="EnsemblMetazoa" id="Aqu2.1.21778_001"/>
    </source>
</evidence>
<reference evidence="10" key="1">
    <citation type="submission" date="2017-05" db="UniProtKB">
        <authorList>
            <consortium name="EnsemblMetazoa"/>
        </authorList>
    </citation>
    <scope>IDENTIFICATION</scope>
</reference>
<dbReference type="InterPro" id="IPR003368">
    <property type="entry name" value="POMP_repeat"/>
</dbReference>
<feature type="transmembrane region" description="Helical" evidence="8">
    <location>
        <begin position="910"/>
        <end position="928"/>
    </location>
</feature>
<dbReference type="OrthoDB" id="5989148at2759"/>
<feature type="transmembrane region" description="Helical" evidence="8">
    <location>
        <begin position="1168"/>
        <end position="1186"/>
    </location>
</feature>
<dbReference type="InterPro" id="IPR011050">
    <property type="entry name" value="Pectin_lyase_fold/virulence"/>
</dbReference>
<evidence type="ECO:0008006" key="11">
    <source>
        <dbReference type="Google" id="ProtNLM"/>
    </source>
</evidence>
<evidence type="ECO:0000256" key="4">
    <source>
        <dbReference type="ARBA" id="ARBA00022525"/>
    </source>
</evidence>
<evidence type="ECO:0000256" key="1">
    <source>
        <dbReference type="ARBA" id="ARBA00004196"/>
    </source>
</evidence>
<dbReference type="SMART" id="SM00710">
    <property type="entry name" value="PbH1"/>
    <property type="match status" value="6"/>
</dbReference>
<dbReference type="OMA" id="LIEDCAS"/>
<dbReference type="InterPro" id="IPR006626">
    <property type="entry name" value="PbH1"/>
</dbReference>
<evidence type="ECO:0000256" key="5">
    <source>
        <dbReference type="ARBA" id="ARBA00022729"/>
    </source>
</evidence>
<protein>
    <recommendedName>
        <fullName evidence="11">Right handed beta helix domain-containing protein</fullName>
    </recommendedName>
</protein>
<keyword evidence="5 9" id="KW-0732">Signal</keyword>
<dbReference type="SUPFAM" id="SSF51126">
    <property type="entry name" value="Pectin lyase-like"/>
    <property type="match status" value="1"/>
</dbReference>
<feature type="transmembrane region" description="Helical" evidence="8">
    <location>
        <begin position="1206"/>
        <end position="1224"/>
    </location>
</feature>
<evidence type="ECO:0000256" key="3">
    <source>
        <dbReference type="ARBA" id="ARBA00004613"/>
    </source>
</evidence>
<keyword evidence="4" id="KW-0964">Secreted</keyword>
<evidence type="ECO:0000256" key="9">
    <source>
        <dbReference type="SAM" id="SignalP"/>
    </source>
</evidence>
<keyword evidence="8" id="KW-1133">Transmembrane helix</keyword>
<keyword evidence="7" id="KW-0998">Cell outer membrane</keyword>
<feature type="transmembrane region" description="Helical" evidence="8">
    <location>
        <begin position="1112"/>
        <end position="1133"/>
    </location>
</feature>
<keyword evidence="8" id="KW-0812">Transmembrane</keyword>
<dbReference type="InParanoid" id="A0A1X7U294"/>
<feature type="chain" id="PRO_5010865365" description="Right handed beta helix domain-containing protein" evidence="9">
    <location>
        <begin position="27"/>
        <end position="1284"/>
    </location>
</feature>